<reference evidence="3 4" key="1">
    <citation type="submission" date="2024-04" db="EMBL/GenBank/DDBJ databases">
        <title>Tritrichomonas musculus Genome.</title>
        <authorList>
            <person name="Alves-Ferreira E."/>
            <person name="Grigg M."/>
            <person name="Lorenzi H."/>
            <person name="Galac M."/>
        </authorList>
    </citation>
    <scope>NUCLEOTIDE SEQUENCE [LARGE SCALE GENOMIC DNA]</scope>
    <source>
        <strain evidence="3 4">EAF2021</strain>
    </source>
</reference>
<comment type="similarity">
    <text evidence="1">Belongs to the VPS13 family.</text>
</comment>
<accession>A0ABR2LA85</accession>
<evidence type="ECO:0000313" key="3">
    <source>
        <dbReference type="EMBL" id="KAK8900247.1"/>
    </source>
</evidence>
<dbReference type="InterPro" id="IPR026847">
    <property type="entry name" value="VPS13"/>
</dbReference>
<evidence type="ECO:0000256" key="1">
    <source>
        <dbReference type="ARBA" id="ARBA00006545"/>
    </source>
</evidence>
<sequence length="1677" mass="186639">MLGAFFNLTDSVIKKFAKQYIRHIQIESLPLWKGQATIDNINLNTDGINQTIIESGGVVMIQNITVSRLSVKAPFTSPGTEPILVNLHSVDIRLQILDENTNENNNNDTNNNNESQTPPPPEPAQQQDQDQPQTENTSYIAKLTSNILICADGVFLGIIFNGFDIRLVATDLKIHILPNETKITAQNVRASGSNTKTNLKLNLNTLIIDIFSGQNPKTIVDIIDLTGQVVDTIDGKPHVFDIIELPVSLHMIFEGQNILVHSSSDIQLTYNLDSIPSLIDIINAFATEEPQESSPLPNLNIQVKSATVNFNLNSSLGLILKINDANMNEGSFNIESISAQLRILDDTSPIIDDFSITGTLKQIEKVICITADIDSIHISLDLNNDFIQLIKSIEIPKFPEPKQPPQQIQPIHKPKLVFTDHSCLFSEIPILKISNRIVDFSFERPIVPTLFCFDDCVQRTRLQLRVWDPTFNTFIAISSFESTSQMCTYRLPEDQLLSGTRWQLIFPEPLSFFPTFSEKSTIFYQTCESFDNQLSIKAKINNIILSVSSYNFPVAGLSISNISAIVDLSPLLQIVKVNASLGLSALLTNFRNSTMSSILDIPKLAFQLSQFPDFGSIMNIDTQHTDAQTAFPLQDFYSSNSLGLSVKIPSIHVNAVPTTIADFIGFLSTFSVSDIVAYKIINRADVPFLYQISDSSEIVTIEPNEEKAVTFRQGEVHYIKFPSFQTNIIFNSTGYYHISDINFIQVAATAPFSFTAVILSSVQFINILKSPLEVSVNSSTLSCSKILQNSKDVVTMSMKSQEDFTMKIKLLGITDWSENVKIDQNVITSKKGSSPIMMKCDVIEMLPQCYICSPSFCCWVNLTQKAISCQNGTDHLITQITFTPLLTFKNRLDVHVITSIGTIPPKKSLYFSSMPNNQIVIENNHTIDVRLPLKKSNPLNLLIQQTPAIVDTMPSANSIIVSPSFVFKNETNIKLVFKFTPEDKIFVLPNETVPLTVPRDLDWLSIGMEEKEGISWSPPIQIPATRDFTIKSTMGNLILFASINEFSALVAPKTVAINESDIPIMMKPSIRIDPDSQSQLLFWRGTQLAASFGFSKNAGFTDPILLDTNVIWNRKFVMNDAGQSLYYLTYSIQTSADPHAIIFHNDPSPPFTIVNQTSLNFVVFFEKHTFILASETTVYLPGVPEVLAFGRVGTKPFTVSLLFSQVSFVNDQGSLIYVKVEKRGNQVKATIAPNVFPKITRKLRTYLFAFIDDFKIFLYDDFSEPGFPKNVLTITLSPLSLNLMINPGEETKLDFSLDTLEIDQLSNYIRFPVLIRKMSRGPFVKASLSILNAYGGGIVLNNLQLNLSPFQLCVEECFIRFILEIISLMPNPNQDEALINNDIINKQIDDDKLKETETNKVQKLTPIYINSLQIKETKIFLSFATESFIHTDFRQVPINLSAYILNDTELFDVSLIQGIVSHYISDGLAAIPSLIGSLSLIGSPVNIINHSLKGIRDFYRTAFIQNDTILNGIGQGSMNIIRGATVGTLESFIGLAYSLEKSIGKLRPFTNNTNNNNTNNIYAQLQQANNLNNNVEINESIGPEMARAISSLVTTSVQEFSEDGILGFIKGAGKGIAGLVTVPTTALFRGLKNAGVKLLEKVGGRENDIEDSRIEKEIQDLPTVKIDDNDDEDDDLN</sequence>
<evidence type="ECO:0000256" key="2">
    <source>
        <dbReference type="SAM" id="MobiDB-lite"/>
    </source>
</evidence>
<feature type="compositionally biased region" description="Low complexity" evidence="2">
    <location>
        <begin position="101"/>
        <end position="116"/>
    </location>
</feature>
<keyword evidence="4" id="KW-1185">Reference proteome</keyword>
<feature type="region of interest" description="Disordered" evidence="2">
    <location>
        <begin position="101"/>
        <end position="135"/>
    </location>
</feature>
<comment type="caution">
    <text evidence="3">The sequence shown here is derived from an EMBL/GenBank/DDBJ whole genome shotgun (WGS) entry which is preliminary data.</text>
</comment>
<dbReference type="PANTHER" id="PTHR16166">
    <property type="entry name" value="VACUOLAR PROTEIN SORTING-ASSOCIATED PROTEIN VPS13"/>
    <property type="match status" value="1"/>
</dbReference>
<evidence type="ECO:0008006" key="5">
    <source>
        <dbReference type="Google" id="ProtNLM"/>
    </source>
</evidence>
<dbReference type="Proteomes" id="UP001470230">
    <property type="component" value="Unassembled WGS sequence"/>
</dbReference>
<feature type="compositionally biased region" description="Low complexity" evidence="2">
    <location>
        <begin position="124"/>
        <end position="135"/>
    </location>
</feature>
<organism evidence="3 4">
    <name type="scientific">Tritrichomonas musculus</name>
    <dbReference type="NCBI Taxonomy" id="1915356"/>
    <lineage>
        <taxon>Eukaryota</taxon>
        <taxon>Metamonada</taxon>
        <taxon>Parabasalia</taxon>
        <taxon>Tritrichomonadida</taxon>
        <taxon>Tritrichomonadidae</taxon>
        <taxon>Tritrichomonas</taxon>
    </lineage>
</organism>
<dbReference type="PANTHER" id="PTHR16166:SF93">
    <property type="entry name" value="INTERMEMBRANE LIPID TRANSFER PROTEIN VPS13"/>
    <property type="match status" value="1"/>
</dbReference>
<proteinExistence type="inferred from homology"/>
<gene>
    <name evidence="3" type="ORF">M9Y10_002570</name>
</gene>
<dbReference type="EMBL" id="JAPFFF010000001">
    <property type="protein sequence ID" value="KAK8900247.1"/>
    <property type="molecule type" value="Genomic_DNA"/>
</dbReference>
<name>A0ABR2LA85_9EUKA</name>
<protein>
    <recommendedName>
        <fullName evidence="5">Chorein N-terminal domain-containing protein</fullName>
    </recommendedName>
</protein>
<evidence type="ECO:0000313" key="4">
    <source>
        <dbReference type="Proteomes" id="UP001470230"/>
    </source>
</evidence>